<dbReference type="GO" id="GO:0016020">
    <property type="term" value="C:membrane"/>
    <property type="evidence" value="ECO:0007669"/>
    <property type="project" value="InterPro"/>
</dbReference>
<dbReference type="PANTHER" id="PTHR46708">
    <property type="entry name" value="TENASCIN"/>
    <property type="match status" value="1"/>
</dbReference>
<evidence type="ECO:0000256" key="1">
    <source>
        <dbReference type="ARBA" id="ARBA00022737"/>
    </source>
</evidence>
<feature type="compositionally biased region" description="Polar residues" evidence="2">
    <location>
        <begin position="906"/>
        <end position="920"/>
    </location>
</feature>
<protein>
    <recommendedName>
        <fullName evidence="7">Fibronectin type III domain-containing protein</fullName>
    </recommendedName>
</protein>
<feature type="domain" description="Fibronectin type-III" evidence="4">
    <location>
        <begin position="1042"/>
        <end position="1132"/>
    </location>
</feature>
<evidence type="ECO:0000313" key="5">
    <source>
        <dbReference type="EMBL" id="SHM29197.1"/>
    </source>
</evidence>
<dbReference type="Gene3D" id="2.60.40.10">
    <property type="entry name" value="Immunoglobulins"/>
    <property type="match status" value="3"/>
</dbReference>
<dbReference type="PROSITE" id="PS50060">
    <property type="entry name" value="MAM_2"/>
    <property type="match status" value="1"/>
</dbReference>
<dbReference type="STRING" id="1121959.SAMN02746009_04248"/>
<dbReference type="RefSeq" id="WP_139252483.1">
    <property type="nucleotide sequence ID" value="NZ_FRAS01000052.1"/>
</dbReference>
<evidence type="ECO:0000313" key="6">
    <source>
        <dbReference type="Proteomes" id="UP000183947"/>
    </source>
</evidence>
<dbReference type="Pfam" id="PF20009">
    <property type="entry name" value="GEVED"/>
    <property type="match status" value="1"/>
</dbReference>
<feature type="domain" description="MAM" evidence="3">
    <location>
        <begin position="346"/>
        <end position="518"/>
    </location>
</feature>
<dbReference type="EMBL" id="FRAS01000052">
    <property type="protein sequence ID" value="SHM29197.1"/>
    <property type="molecule type" value="Genomic_DNA"/>
</dbReference>
<dbReference type="Gene3D" id="2.60.120.200">
    <property type="match status" value="2"/>
</dbReference>
<evidence type="ECO:0000256" key="2">
    <source>
        <dbReference type="SAM" id="MobiDB-lite"/>
    </source>
</evidence>
<dbReference type="InterPro" id="IPR036116">
    <property type="entry name" value="FN3_sf"/>
</dbReference>
<feature type="non-terminal residue" evidence="5">
    <location>
        <position position="1158"/>
    </location>
</feature>
<organism evidence="5 6">
    <name type="scientific">Hymenobacter psychrotolerans DSM 18569</name>
    <dbReference type="NCBI Taxonomy" id="1121959"/>
    <lineage>
        <taxon>Bacteria</taxon>
        <taxon>Pseudomonadati</taxon>
        <taxon>Bacteroidota</taxon>
        <taxon>Cytophagia</taxon>
        <taxon>Cytophagales</taxon>
        <taxon>Hymenobacteraceae</taxon>
        <taxon>Hymenobacter</taxon>
    </lineage>
</organism>
<dbReference type="Gene3D" id="2.60.40.2700">
    <property type="match status" value="1"/>
</dbReference>
<keyword evidence="6" id="KW-1185">Reference proteome</keyword>
<dbReference type="InterPro" id="IPR000998">
    <property type="entry name" value="MAM_dom"/>
</dbReference>
<dbReference type="InterPro" id="IPR003961">
    <property type="entry name" value="FN3_dom"/>
</dbReference>
<dbReference type="InterPro" id="IPR050991">
    <property type="entry name" value="ECM_Regulatory_Proteins"/>
</dbReference>
<dbReference type="CDD" id="cd00063">
    <property type="entry name" value="FN3"/>
    <property type="match status" value="2"/>
</dbReference>
<dbReference type="SMART" id="SM00060">
    <property type="entry name" value="FN3"/>
    <property type="match status" value="3"/>
</dbReference>
<evidence type="ECO:0008006" key="7">
    <source>
        <dbReference type="Google" id="ProtNLM"/>
    </source>
</evidence>
<dbReference type="InterPro" id="IPR045474">
    <property type="entry name" value="GEVED"/>
</dbReference>
<dbReference type="SUPFAM" id="SSF49265">
    <property type="entry name" value="Fibronectin type III"/>
    <property type="match status" value="3"/>
</dbReference>
<dbReference type="PROSITE" id="PS50853">
    <property type="entry name" value="FN3"/>
    <property type="match status" value="2"/>
</dbReference>
<dbReference type="Pfam" id="PF00041">
    <property type="entry name" value="fn3"/>
    <property type="match status" value="1"/>
</dbReference>
<dbReference type="OrthoDB" id="975384at2"/>
<proteinExistence type="predicted"/>
<dbReference type="Proteomes" id="UP000183947">
    <property type="component" value="Unassembled WGS sequence"/>
</dbReference>
<feature type="region of interest" description="Disordered" evidence="2">
    <location>
        <begin position="883"/>
        <end position="920"/>
    </location>
</feature>
<evidence type="ECO:0000259" key="4">
    <source>
        <dbReference type="PROSITE" id="PS50853"/>
    </source>
</evidence>
<reference evidence="6" key="1">
    <citation type="submission" date="2016-11" db="EMBL/GenBank/DDBJ databases">
        <authorList>
            <person name="Varghese N."/>
            <person name="Submissions S."/>
        </authorList>
    </citation>
    <scope>NUCLEOTIDE SEQUENCE [LARGE SCALE GENOMIC DNA]</scope>
    <source>
        <strain evidence="6">DSM 18569</strain>
    </source>
</reference>
<gene>
    <name evidence="5" type="ORF">SAMN02746009_04248</name>
</gene>
<sequence length="1158" mass="118048">MISPLPALPSAFLAAVVGRRWWLVALWLFGAAGARGQTIAVGSTAVPVVAPATSAYQFGPVYRSGNDAASSFNYSRYAHLYTAAELGVPPGARITALAWLKSDAGTITGANRFGVLLENSTLTGLGSSQTWGTLAATAAPVYTSAMQQITGAAGDYFSIALPQPFTYTGGNLLVLTDWEKQGSASGAVSFVTNPAAGLALGAATSAAQSGTTTLTAASYGNRRPTLRVTYTPGNVCAAPPVAGTTRASAAAVCAGAQVTLSLQGASYGTGMAYQWQESATGATYTDIAAATGPTYTTGLLTATRYYRARLTCSGQSAVSVPAQVSVNVPAYATLPLTQTFEASWTDACGTRDAAAASWRTNPLAGNGAWRREDDGVSAGWTSPSAGSYTPAGSQSAHSARFHSFYAGAGAVGNLDLYVNLSAPGRKVLTFDYVNTAGNDSLAVLVSTDGGATFGAPVLRLGLSGNAGQGFVPQSVVITASSATAVVRFQGRVTTEFTSDIGLDNVALDALSAAPDCATSLAPANNTTGVVRTPTITWAGGGGGATSYDVYFGTAVPLTFIGNQSTTSYEPAALLPGTDYYYQIVPRNVNGPAVGCPLVKFTTTSTAAYCSTDLGAYCGPGSANISSVTLSTLNNLNSGCSISSGSGYTAYSASGTTTTTLFRGLTYQLAVTTPEAASISAWLDFDQNGTFDASEWILVTTASPVGQPATVTITIPPAAPLGATGLRIRSRLISNVNGPEDACTNFGSGETEDYIVTIGVAPACAPPTSLSVGSVTTTGATLSFVPGTAGGSFSVIYGAPAFNPATGGTTLTTTSPTVSITGLTPNTAYQFYVRQECGSSTSPVAGPVSLTTACLPPVYAALPIAESFENTWASGCSTNDVPTTNWRNTPAAGNGAWRRDDDGLSAGWTSPSSGEYTPAGSRSSRSARFHSYHAGANAVGVLDLFVDLSAAGTKRLLFDYVNTAGNDSLFVSVSEDGGTTFGADLLKLGTSNSGALGFEPQNLNLTGTSATSVIRFRAKVTTAFTSDIGLDNVQVELLSNCLVPVGLQVLSITATAARVAWASAGPGPYTVVYGPAGFVPGGAGSQQITGITDTNATISGLAPATEYEFYVRQECGSSFSQSAGPVAFRTDCVVPVYAPVPLSETFENSWLSRCATREV</sequence>
<keyword evidence="1" id="KW-0677">Repeat</keyword>
<dbReference type="AlphaFoldDB" id="A0A1M7HM43"/>
<evidence type="ECO:0000259" key="3">
    <source>
        <dbReference type="PROSITE" id="PS50060"/>
    </source>
</evidence>
<feature type="domain" description="Fibronectin type-III" evidence="4">
    <location>
        <begin position="765"/>
        <end position="856"/>
    </location>
</feature>
<dbReference type="PANTHER" id="PTHR46708:SF11">
    <property type="entry name" value="RECEPTOR-TYPE TYROSINE-PROTEIN PHOSPHATASE ETA-LIKE"/>
    <property type="match status" value="1"/>
</dbReference>
<dbReference type="InterPro" id="IPR013783">
    <property type="entry name" value="Ig-like_fold"/>
</dbReference>
<accession>A0A1M7HM43</accession>
<name>A0A1M7HM43_9BACT</name>